<evidence type="ECO:0000256" key="1">
    <source>
        <dbReference type="ARBA" id="ARBA00022432"/>
    </source>
</evidence>
<sequence length="594" mass="63758">MDGATPHGNRERMNFRLGSLEPALVEAEVHLQRERIVSRIWARDHTVWADNDVEIADRLGWLDIHRRMATRTAELTEWAQSLMDEGFRQAVLIGMGGSSLAPEMFGELCSRSDRGLKLFILDTTDPEQIAALEKQLDLAATLFVVATKSGGTVETLSGYRYFRARLAEQEGSRSPGKHFVAITDPGSSLVDLAAEAEFRQTFENDPNIGGRYSALSLFGLVPLALVGGDVGRLLAGVSPFAQAAERPAADNDAARFGMLMGRLALAGRDKLTILRPPALASLGGWIEQLIAESLGKSGRGVVPVLSRGDDVAHFSDDRFCVVVTPCTQDGSLDPAMTSLADRCAEAGHPVAVMPFTGPEALGGHLFFWEFATAVAGHALDVHPFDQPDVEAAKVAARAFVAAYEQTGTLPEGQAVAASSQALDDFLALASHGDYLAIQAYLPVNLGNWMVLDRLQQEIGRRLHIPVTVGFGPRFLHSTGQLHKGGTANGLNLQLVRRVAPAADVSIPGPGDATDGMTFGTLQRAQALGDAEALRNGERRLLTLELGEDPVTALASLLSWSPKEHGNRLMGIVSRPAVRSGEKRQVGHVRGQLNT</sequence>
<name>A0A6B1DT51_9CHLR</name>
<dbReference type="PANTHER" id="PTHR11469:SF1">
    <property type="entry name" value="GLUCOSE-6-PHOSPHATE ISOMERASE"/>
    <property type="match status" value="1"/>
</dbReference>
<reference evidence="5" key="1">
    <citation type="submission" date="2019-09" db="EMBL/GenBank/DDBJ databases">
        <title>Characterisation of the sponge microbiome using genome-centric metagenomics.</title>
        <authorList>
            <person name="Engelberts J.P."/>
            <person name="Robbins S.J."/>
            <person name="De Goeij J.M."/>
            <person name="Aranda M."/>
            <person name="Bell S.C."/>
            <person name="Webster N.S."/>
        </authorList>
    </citation>
    <scope>NUCLEOTIDE SEQUENCE</scope>
    <source>
        <strain evidence="5">SB0662_bin_9</strain>
    </source>
</reference>
<dbReference type="Gene3D" id="3.40.50.10490">
    <property type="entry name" value="Glucose-6-phosphate isomerase like protein, domain 1"/>
    <property type="match status" value="3"/>
</dbReference>
<comment type="catalytic activity">
    <reaction evidence="4">
        <text>alpha-D-glucose 6-phosphate = beta-D-fructose 6-phosphate</text>
        <dbReference type="Rhea" id="RHEA:11816"/>
        <dbReference type="ChEBI" id="CHEBI:57634"/>
        <dbReference type="ChEBI" id="CHEBI:58225"/>
        <dbReference type="EC" id="5.3.1.9"/>
    </reaction>
</comment>
<comment type="caution">
    <text evidence="5">The sequence shown here is derived from an EMBL/GenBank/DDBJ whole genome shotgun (WGS) entry which is preliminary data.</text>
</comment>
<dbReference type="GO" id="GO:0005829">
    <property type="term" value="C:cytosol"/>
    <property type="evidence" value="ECO:0007669"/>
    <property type="project" value="TreeGrafter"/>
</dbReference>
<dbReference type="PANTHER" id="PTHR11469">
    <property type="entry name" value="GLUCOSE-6-PHOSPHATE ISOMERASE"/>
    <property type="match status" value="1"/>
</dbReference>
<keyword evidence="2 4" id="KW-0324">Glycolysis</keyword>
<dbReference type="Pfam" id="PF00342">
    <property type="entry name" value="PGI"/>
    <property type="match status" value="1"/>
</dbReference>
<protein>
    <recommendedName>
        <fullName evidence="4">Glucose-6-phosphate isomerase</fullName>
        <ecNumber evidence="4">5.3.1.9</ecNumber>
    </recommendedName>
</protein>
<accession>A0A6B1DT51</accession>
<dbReference type="InterPro" id="IPR046348">
    <property type="entry name" value="SIS_dom_sf"/>
</dbReference>
<evidence type="ECO:0000256" key="2">
    <source>
        <dbReference type="ARBA" id="ARBA00023152"/>
    </source>
</evidence>
<gene>
    <name evidence="5" type="ORF">F4Y08_08970</name>
</gene>
<dbReference type="SUPFAM" id="SSF53697">
    <property type="entry name" value="SIS domain"/>
    <property type="match status" value="1"/>
</dbReference>
<dbReference type="UniPathway" id="UPA00109">
    <property type="reaction ID" value="UER00181"/>
</dbReference>
<dbReference type="EMBL" id="VXPY01000062">
    <property type="protein sequence ID" value="MYD90448.1"/>
    <property type="molecule type" value="Genomic_DNA"/>
</dbReference>
<evidence type="ECO:0000313" key="5">
    <source>
        <dbReference type="EMBL" id="MYD90448.1"/>
    </source>
</evidence>
<proteinExistence type="inferred from homology"/>
<dbReference type="GO" id="GO:0051156">
    <property type="term" value="P:glucose 6-phosphate metabolic process"/>
    <property type="evidence" value="ECO:0007669"/>
    <property type="project" value="TreeGrafter"/>
</dbReference>
<dbReference type="GO" id="GO:0006096">
    <property type="term" value="P:glycolytic process"/>
    <property type="evidence" value="ECO:0007669"/>
    <property type="project" value="UniProtKB-UniPathway"/>
</dbReference>
<dbReference type="InterPro" id="IPR035476">
    <property type="entry name" value="SIS_PGI_1"/>
</dbReference>
<dbReference type="GO" id="GO:0097367">
    <property type="term" value="F:carbohydrate derivative binding"/>
    <property type="evidence" value="ECO:0007669"/>
    <property type="project" value="InterPro"/>
</dbReference>
<dbReference type="PROSITE" id="PS51463">
    <property type="entry name" value="P_GLUCOSE_ISOMERASE_3"/>
    <property type="match status" value="1"/>
</dbReference>
<dbReference type="GO" id="GO:0048029">
    <property type="term" value="F:monosaccharide binding"/>
    <property type="evidence" value="ECO:0007669"/>
    <property type="project" value="TreeGrafter"/>
</dbReference>
<comment type="pathway">
    <text evidence="4">Carbohydrate degradation; glycolysis; D-glyceraldehyde 3-phosphate and glycerone phosphate from D-glucose: step 2/4.</text>
</comment>
<dbReference type="EC" id="5.3.1.9" evidence="4"/>
<keyword evidence="1 4" id="KW-0312">Gluconeogenesis</keyword>
<dbReference type="GO" id="GO:0006094">
    <property type="term" value="P:gluconeogenesis"/>
    <property type="evidence" value="ECO:0007669"/>
    <property type="project" value="UniProtKB-KW"/>
</dbReference>
<keyword evidence="3 4" id="KW-0413">Isomerase</keyword>
<dbReference type="GO" id="GO:0004347">
    <property type="term" value="F:glucose-6-phosphate isomerase activity"/>
    <property type="evidence" value="ECO:0007669"/>
    <property type="project" value="UniProtKB-EC"/>
</dbReference>
<dbReference type="AlphaFoldDB" id="A0A6B1DT51"/>
<evidence type="ECO:0000256" key="4">
    <source>
        <dbReference type="RuleBase" id="RU000612"/>
    </source>
</evidence>
<dbReference type="PRINTS" id="PR00662">
    <property type="entry name" value="G6PISOMERASE"/>
</dbReference>
<evidence type="ECO:0000256" key="3">
    <source>
        <dbReference type="ARBA" id="ARBA00023235"/>
    </source>
</evidence>
<organism evidence="5">
    <name type="scientific">Caldilineaceae bacterium SB0662_bin_9</name>
    <dbReference type="NCBI Taxonomy" id="2605258"/>
    <lineage>
        <taxon>Bacteria</taxon>
        <taxon>Bacillati</taxon>
        <taxon>Chloroflexota</taxon>
        <taxon>Caldilineae</taxon>
        <taxon>Caldilineales</taxon>
        <taxon>Caldilineaceae</taxon>
    </lineage>
</organism>
<dbReference type="InterPro" id="IPR001672">
    <property type="entry name" value="G6P_Isomerase"/>
</dbReference>
<comment type="similarity">
    <text evidence="4">Belongs to the GPI family.</text>
</comment>
<dbReference type="CDD" id="cd05015">
    <property type="entry name" value="SIS_PGI_1"/>
    <property type="match status" value="1"/>
</dbReference>